<feature type="compositionally biased region" description="Polar residues" evidence="1">
    <location>
        <begin position="82"/>
        <end position="95"/>
    </location>
</feature>
<reference evidence="2 4" key="1">
    <citation type="submission" date="2020-01" db="EMBL/GenBank/DDBJ databases">
        <authorList>
            <consortium name="DOE Joint Genome Institute"/>
            <person name="Haridas S."/>
            <person name="Albert R."/>
            <person name="Binder M."/>
            <person name="Bloem J."/>
            <person name="Labutti K."/>
            <person name="Salamov A."/>
            <person name="Andreopoulos B."/>
            <person name="Baker S.E."/>
            <person name="Barry K."/>
            <person name="Bills G."/>
            <person name="Bluhm B.H."/>
            <person name="Cannon C."/>
            <person name="Castanera R."/>
            <person name="Culley D.E."/>
            <person name="Daum C."/>
            <person name="Ezra D."/>
            <person name="Gonzalez J.B."/>
            <person name="Henrissat B."/>
            <person name="Kuo A."/>
            <person name="Liang C."/>
            <person name="Lipzen A."/>
            <person name="Lutzoni F."/>
            <person name="Magnuson J."/>
            <person name="Mondo S."/>
            <person name="Nolan M."/>
            <person name="Ohm R."/>
            <person name="Pangilinan J."/>
            <person name="Park H.-J."/>
            <person name="Ramirez L."/>
            <person name="Alfaro M."/>
            <person name="Sun H."/>
            <person name="Tritt A."/>
            <person name="Yoshinaga Y."/>
            <person name="Zwiers L.-H."/>
            <person name="Turgeon B.G."/>
            <person name="Goodwin S.B."/>
            <person name="Spatafora J.W."/>
            <person name="Crous P.W."/>
            <person name="Grigoriev I.V."/>
        </authorList>
    </citation>
    <scope>NUCLEOTIDE SEQUENCE</scope>
    <source>
        <strain evidence="2 4">CBS 781.70</strain>
    </source>
</reference>
<dbReference type="AlphaFoldDB" id="A0A6G1G7H3"/>
<sequence>MADGQPHPKPDKGKSREAVSDGSNSGPSESMASKVVNSAAVLARDLVFSNADSGSTLQQATSAGKTSTSGTRGTTSTHASGQTNGPSTEYSTQAGPAQAAESFRTPIAQPVLQNEEFDQFASLRGTSLLQETRSSSRSSWSQEFRQSRAVLPTDFRAAHQLPDDGAEVALLLSDPTFHAYEVDEGFSQPEDPSEATMNDLFGTAFNTEQQQAAASMRAQLPPAPVHGVVLPHNPLNLVPQFDNLNLGTSFDPDMQLFGPQQSSMTQAEPATDGDETAPSERQRFLTDWSDVLNAYTDEVWGDLLPVIRAAREQLEELTGTESTDFEKKVVPRLRMILGHLNQTEFLDKEFRSLGQGQEREGAQTGASEQVRGSPVYKSREVVKQEDGEMVVGKEEGHGQDRYNWWPGK</sequence>
<organism evidence="2">
    <name type="scientific">Eremomyces bilateralis CBS 781.70</name>
    <dbReference type="NCBI Taxonomy" id="1392243"/>
    <lineage>
        <taxon>Eukaryota</taxon>
        <taxon>Fungi</taxon>
        <taxon>Dikarya</taxon>
        <taxon>Ascomycota</taxon>
        <taxon>Pezizomycotina</taxon>
        <taxon>Dothideomycetes</taxon>
        <taxon>Dothideomycetes incertae sedis</taxon>
        <taxon>Eremomycetales</taxon>
        <taxon>Eremomycetaceae</taxon>
        <taxon>Eremomyces</taxon>
    </lineage>
</organism>
<protein>
    <submittedName>
        <fullName evidence="2 4">Uncharacterized protein</fullName>
    </submittedName>
</protein>
<evidence type="ECO:0000256" key="1">
    <source>
        <dbReference type="SAM" id="MobiDB-lite"/>
    </source>
</evidence>
<dbReference type="Proteomes" id="UP000504638">
    <property type="component" value="Unplaced"/>
</dbReference>
<feature type="compositionally biased region" description="Polar residues" evidence="1">
    <location>
        <begin position="258"/>
        <end position="268"/>
    </location>
</feature>
<feature type="region of interest" description="Disordered" evidence="1">
    <location>
        <begin position="354"/>
        <end position="408"/>
    </location>
</feature>
<feature type="compositionally biased region" description="Basic and acidic residues" evidence="1">
    <location>
        <begin position="377"/>
        <end position="400"/>
    </location>
</feature>
<proteinExistence type="predicted"/>
<feature type="region of interest" description="Disordered" evidence="1">
    <location>
        <begin position="1"/>
        <end position="34"/>
    </location>
</feature>
<feature type="compositionally biased region" description="Basic and acidic residues" evidence="1">
    <location>
        <begin position="1"/>
        <end position="19"/>
    </location>
</feature>
<reference evidence="4" key="3">
    <citation type="submission" date="2025-04" db="UniProtKB">
        <authorList>
            <consortium name="RefSeq"/>
        </authorList>
    </citation>
    <scope>IDENTIFICATION</scope>
    <source>
        <strain evidence="4">CBS 781.70</strain>
    </source>
</reference>
<dbReference type="GeneID" id="54415656"/>
<evidence type="ECO:0000313" key="4">
    <source>
        <dbReference type="RefSeq" id="XP_033535639.1"/>
    </source>
</evidence>
<evidence type="ECO:0000313" key="3">
    <source>
        <dbReference type="Proteomes" id="UP000504638"/>
    </source>
</evidence>
<keyword evidence="3" id="KW-1185">Reference proteome</keyword>
<gene>
    <name evidence="2 4" type="ORF">P152DRAFT_301219</name>
</gene>
<feature type="region of interest" description="Disordered" evidence="1">
    <location>
        <begin position="258"/>
        <end position="280"/>
    </location>
</feature>
<feature type="compositionally biased region" description="Polar residues" evidence="1">
    <location>
        <begin position="21"/>
        <end position="31"/>
    </location>
</feature>
<dbReference type="RefSeq" id="XP_033535639.1">
    <property type="nucleotide sequence ID" value="XM_033675086.1"/>
</dbReference>
<feature type="region of interest" description="Disordered" evidence="1">
    <location>
        <begin position="52"/>
        <end position="105"/>
    </location>
</feature>
<reference evidence="4" key="2">
    <citation type="submission" date="2020-04" db="EMBL/GenBank/DDBJ databases">
        <authorList>
            <consortium name="NCBI Genome Project"/>
        </authorList>
    </citation>
    <scope>NUCLEOTIDE SEQUENCE</scope>
    <source>
        <strain evidence="4">CBS 781.70</strain>
    </source>
</reference>
<dbReference type="EMBL" id="ML975154">
    <property type="protein sequence ID" value="KAF1814008.1"/>
    <property type="molecule type" value="Genomic_DNA"/>
</dbReference>
<feature type="compositionally biased region" description="Low complexity" evidence="1">
    <location>
        <begin position="60"/>
        <end position="81"/>
    </location>
</feature>
<accession>A0A6G1G7H3</accession>
<evidence type="ECO:0000313" key="2">
    <source>
        <dbReference type="EMBL" id="KAF1814008.1"/>
    </source>
</evidence>
<name>A0A6G1G7H3_9PEZI</name>
<dbReference type="OrthoDB" id="5337545at2759"/>